<accession>X1NJN7</accession>
<reference evidence="2" key="1">
    <citation type="journal article" date="2014" name="Front. Microbiol.">
        <title>High frequency of phylogenetically diverse reductive dehalogenase-homologous genes in deep subseafloor sedimentary metagenomes.</title>
        <authorList>
            <person name="Kawai M."/>
            <person name="Futagami T."/>
            <person name="Toyoda A."/>
            <person name="Takaki Y."/>
            <person name="Nishi S."/>
            <person name="Hori S."/>
            <person name="Arai W."/>
            <person name="Tsubouchi T."/>
            <person name="Morono Y."/>
            <person name="Uchiyama I."/>
            <person name="Ito T."/>
            <person name="Fujiyama A."/>
            <person name="Inagaki F."/>
            <person name="Takami H."/>
        </authorList>
    </citation>
    <scope>NUCLEOTIDE SEQUENCE</scope>
    <source>
        <strain evidence="2">Expedition CK06-06</strain>
    </source>
</reference>
<comment type="caution">
    <text evidence="2">The sequence shown here is derived from an EMBL/GenBank/DDBJ whole genome shotgun (WGS) entry which is preliminary data.</text>
</comment>
<gene>
    <name evidence="2" type="ORF">S06H3_46868</name>
</gene>
<organism evidence="2">
    <name type="scientific">marine sediment metagenome</name>
    <dbReference type="NCBI Taxonomy" id="412755"/>
    <lineage>
        <taxon>unclassified sequences</taxon>
        <taxon>metagenomes</taxon>
        <taxon>ecological metagenomes</taxon>
    </lineage>
</organism>
<name>X1NJN7_9ZZZZ</name>
<sequence length="91" mass="10475">MAIAPAREVSKIESIYCVCEKTTSGVRMMDGWDCSCDVRFEDGGEEKFFFNHVAIIKKPEEAEIAKAENEITRLEEAYHGPEERRYRQLKG</sequence>
<dbReference type="AlphaFoldDB" id="X1NJN7"/>
<feature type="coiled-coil region" evidence="1">
    <location>
        <begin position="57"/>
        <end position="84"/>
    </location>
</feature>
<keyword evidence="1" id="KW-0175">Coiled coil</keyword>
<dbReference type="EMBL" id="BARV01029382">
    <property type="protein sequence ID" value="GAI44247.1"/>
    <property type="molecule type" value="Genomic_DNA"/>
</dbReference>
<protein>
    <submittedName>
        <fullName evidence="2">Uncharacterized protein</fullName>
    </submittedName>
</protein>
<evidence type="ECO:0000256" key="1">
    <source>
        <dbReference type="SAM" id="Coils"/>
    </source>
</evidence>
<proteinExistence type="predicted"/>
<evidence type="ECO:0000313" key="2">
    <source>
        <dbReference type="EMBL" id="GAI44247.1"/>
    </source>
</evidence>